<dbReference type="SMART" id="SM00448">
    <property type="entry name" value="REC"/>
    <property type="match status" value="1"/>
</dbReference>
<keyword evidence="6" id="KW-0804">Transcription</keyword>
<dbReference type="CDD" id="cd17574">
    <property type="entry name" value="REC_OmpR"/>
    <property type="match status" value="1"/>
</dbReference>
<comment type="caution">
    <text evidence="11">The sequence shown here is derived from an EMBL/GenBank/DDBJ whole genome shotgun (WGS) entry which is preliminary data.</text>
</comment>
<feature type="modified residue" description="4-aspartylphosphate" evidence="7">
    <location>
        <position position="85"/>
    </location>
</feature>
<dbReference type="InterPro" id="IPR011006">
    <property type="entry name" value="CheY-like_superfamily"/>
</dbReference>
<evidence type="ECO:0000256" key="8">
    <source>
        <dbReference type="PROSITE-ProRule" id="PRU01091"/>
    </source>
</evidence>
<dbReference type="GO" id="GO:0005829">
    <property type="term" value="C:cytosol"/>
    <property type="evidence" value="ECO:0007669"/>
    <property type="project" value="TreeGrafter"/>
</dbReference>
<dbReference type="RefSeq" id="WP_142507122.1">
    <property type="nucleotide sequence ID" value="NZ_SADV01000001.1"/>
</dbReference>
<dbReference type="GO" id="GO:0000976">
    <property type="term" value="F:transcription cis-regulatory region binding"/>
    <property type="evidence" value="ECO:0007669"/>
    <property type="project" value="TreeGrafter"/>
</dbReference>
<dbReference type="CDD" id="cd00383">
    <property type="entry name" value="trans_reg_C"/>
    <property type="match status" value="1"/>
</dbReference>
<dbReference type="PROSITE" id="PS50110">
    <property type="entry name" value="RESPONSE_REGULATORY"/>
    <property type="match status" value="1"/>
</dbReference>
<dbReference type="Pfam" id="PF00486">
    <property type="entry name" value="Trans_reg_C"/>
    <property type="match status" value="1"/>
</dbReference>
<evidence type="ECO:0000256" key="1">
    <source>
        <dbReference type="ARBA" id="ARBA00004496"/>
    </source>
</evidence>
<dbReference type="GO" id="GO:0000156">
    <property type="term" value="F:phosphorelay response regulator activity"/>
    <property type="evidence" value="ECO:0007669"/>
    <property type="project" value="TreeGrafter"/>
</dbReference>
<keyword evidence="3" id="KW-0902">Two-component regulatory system</keyword>
<dbReference type="GO" id="GO:0032993">
    <property type="term" value="C:protein-DNA complex"/>
    <property type="evidence" value="ECO:0007669"/>
    <property type="project" value="TreeGrafter"/>
</dbReference>
<dbReference type="AlphaFoldDB" id="A0A544V0S4"/>
<dbReference type="OrthoDB" id="9790442at2"/>
<dbReference type="SUPFAM" id="SSF52172">
    <property type="entry name" value="CheY-like"/>
    <property type="match status" value="1"/>
</dbReference>
<dbReference type="Pfam" id="PF00072">
    <property type="entry name" value="Response_reg"/>
    <property type="match status" value="1"/>
</dbReference>
<dbReference type="EMBL" id="SADV01000001">
    <property type="protein sequence ID" value="TQR39704.1"/>
    <property type="molecule type" value="Genomic_DNA"/>
</dbReference>
<dbReference type="InterPro" id="IPR039420">
    <property type="entry name" value="WalR-like"/>
</dbReference>
<dbReference type="Proteomes" id="UP000317944">
    <property type="component" value="Unassembled WGS sequence"/>
</dbReference>
<evidence type="ECO:0000259" key="9">
    <source>
        <dbReference type="PROSITE" id="PS50110"/>
    </source>
</evidence>
<gene>
    <name evidence="11" type="ORF">C7Y47_01340</name>
</gene>
<feature type="domain" description="OmpR/PhoB-type" evidence="10">
    <location>
        <begin position="164"/>
        <end position="261"/>
    </location>
</feature>
<evidence type="ECO:0000256" key="6">
    <source>
        <dbReference type="ARBA" id="ARBA00023163"/>
    </source>
</evidence>
<dbReference type="InterPro" id="IPR036388">
    <property type="entry name" value="WH-like_DNA-bd_sf"/>
</dbReference>
<keyword evidence="4" id="KW-0805">Transcription regulation</keyword>
<organism evidence="11 12">
    <name type="scientific">Lysinibacillus sphaericus</name>
    <name type="common">Bacillus sphaericus</name>
    <dbReference type="NCBI Taxonomy" id="1421"/>
    <lineage>
        <taxon>Bacteria</taxon>
        <taxon>Bacillati</taxon>
        <taxon>Bacillota</taxon>
        <taxon>Bacilli</taxon>
        <taxon>Bacillales</taxon>
        <taxon>Bacillaceae</taxon>
        <taxon>Lysinibacillus</taxon>
    </lineage>
</organism>
<name>A0A544V0S4_LYSSH</name>
<dbReference type="PROSITE" id="PS51755">
    <property type="entry name" value="OMPR_PHOB"/>
    <property type="match status" value="1"/>
</dbReference>
<evidence type="ECO:0000256" key="2">
    <source>
        <dbReference type="ARBA" id="ARBA00022553"/>
    </source>
</evidence>
<sequence>MHNIESYEGWCLQRNKVPNHCSFKLLEEVIKMPFRNILIVDDHIEILQLMTDFLELENYIVYSAQNAEEAETLLRQMTIDCIILDVMLPDIDGFTLCKKIRKESEVPILFLSANHQTDTDKIRGLMLGADDYIVKTASPSEVVARVKAVERRIAIHSRKAIDVQRVLSIEQLELNQDTRSVKVGQQAVELTTIEFDLLNYFMENEGIVLTYEKIIERIWNDDVTGFHSVRVHVAKLREKLAPFDTVPEIKTIRSVGYQLHKGMRG</sequence>
<keyword evidence="5 8" id="KW-0238">DNA-binding</keyword>
<evidence type="ECO:0000313" key="11">
    <source>
        <dbReference type="EMBL" id="TQR39704.1"/>
    </source>
</evidence>
<dbReference type="SMART" id="SM00862">
    <property type="entry name" value="Trans_reg_C"/>
    <property type="match status" value="1"/>
</dbReference>
<dbReference type="GO" id="GO:0006355">
    <property type="term" value="P:regulation of DNA-templated transcription"/>
    <property type="evidence" value="ECO:0007669"/>
    <property type="project" value="InterPro"/>
</dbReference>
<dbReference type="InterPro" id="IPR001789">
    <property type="entry name" value="Sig_transdc_resp-reg_receiver"/>
</dbReference>
<dbReference type="Gene3D" id="1.10.10.10">
    <property type="entry name" value="Winged helix-like DNA-binding domain superfamily/Winged helix DNA-binding domain"/>
    <property type="match status" value="1"/>
</dbReference>
<evidence type="ECO:0000256" key="7">
    <source>
        <dbReference type="PROSITE-ProRule" id="PRU00169"/>
    </source>
</evidence>
<evidence type="ECO:0000256" key="5">
    <source>
        <dbReference type="ARBA" id="ARBA00023125"/>
    </source>
</evidence>
<dbReference type="FunFam" id="3.40.50.2300:FF:000001">
    <property type="entry name" value="DNA-binding response regulator PhoB"/>
    <property type="match status" value="1"/>
</dbReference>
<dbReference type="PANTHER" id="PTHR48111">
    <property type="entry name" value="REGULATOR OF RPOS"/>
    <property type="match status" value="1"/>
</dbReference>
<protein>
    <submittedName>
        <fullName evidence="11">Response regulator transcription factor</fullName>
    </submittedName>
</protein>
<proteinExistence type="predicted"/>
<comment type="subcellular location">
    <subcellularLocation>
        <location evidence="1">Cytoplasm</location>
    </subcellularLocation>
</comment>
<dbReference type="Gene3D" id="6.10.250.690">
    <property type="match status" value="1"/>
</dbReference>
<dbReference type="Gene3D" id="3.40.50.2300">
    <property type="match status" value="1"/>
</dbReference>
<evidence type="ECO:0000313" key="12">
    <source>
        <dbReference type="Proteomes" id="UP000317944"/>
    </source>
</evidence>
<dbReference type="SUPFAM" id="SSF46894">
    <property type="entry name" value="C-terminal effector domain of the bipartite response regulators"/>
    <property type="match status" value="1"/>
</dbReference>
<evidence type="ECO:0000256" key="4">
    <source>
        <dbReference type="ARBA" id="ARBA00023015"/>
    </source>
</evidence>
<feature type="domain" description="Response regulatory" evidence="9">
    <location>
        <begin position="36"/>
        <end position="150"/>
    </location>
</feature>
<feature type="DNA-binding region" description="OmpR/PhoB-type" evidence="8">
    <location>
        <begin position="164"/>
        <end position="261"/>
    </location>
</feature>
<accession>A0A544V0S4</accession>
<dbReference type="PANTHER" id="PTHR48111:SF40">
    <property type="entry name" value="PHOSPHATE REGULON TRANSCRIPTIONAL REGULATORY PROTEIN PHOB"/>
    <property type="match status" value="1"/>
</dbReference>
<keyword evidence="2 7" id="KW-0597">Phosphoprotein</keyword>
<dbReference type="InterPro" id="IPR016032">
    <property type="entry name" value="Sig_transdc_resp-reg_C-effctor"/>
</dbReference>
<reference evidence="11 12" key="1">
    <citation type="submission" date="2018-03" db="EMBL/GenBank/DDBJ databases">
        <title>Aerobic endospore-forming bacteria genome sequencing and assembly.</title>
        <authorList>
            <person name="Cavalcante D.A."/>
            <person name="Driks A."/>
            <person name="Putonti C."/>
            <person name="De-Souza M.T."/>
        </authorList>
    </citation>
    <scope>NUCLEOTIDE SEQUENCE [LARGE SCALE GENOMIC DNA]</scope>
    <source>
        <strain evidence="11 12">SDF0037</strain>
    </source>
</reference>
<dbReference type="InterPro" id="IPR001867">
    <property type="entry name" value="OmpR/PhoB-type_DNA-bd"/>
</dbReference>
<evidence type="ECO:0000256" key="3">
    <source>
        <dbReference type="ARBA" id="ARBA00023012"/>
    </source>
</evidence>
<evidence type="ECO:0000259" key="10">
    <source>
        <dbReference type="PROSITE" id="PS51755"/>
    </source>
</evidence>